<evidence type="ECO:0000313" key="2">
    <source>
        <dbReference type="Proteomes" id="UP000664109"/>
    </source>
</evidence>
<protein>
    <recommendedName>
        <fullName evidence="3">ATP-binding protein</fullName>
    </recommendedName>
</protein>
<dbReference type="RefSeq" id="WP_205378322.1">
    <property type="nucleotide sequence ID" value="NZ_JAFEJA010000002.1"/>
</dbReference>
<proteinExistence type="predicted"/>
<evidence type="ECO:0008006" key="3">
    <source>
        <dbReference type="Google" id="ProtNLM"/>
    </source>
</evidence>
<evidence type="ECO:0000313" key="1">
    <source>
        <dbReference type="EMBL" id="MBM9624308.1"/>
    </source>
</evidence>
<keyword evidence="2" id="KW-1185">Reference proteome</keyword>
<sequence length="305" mass="33987">MPNPFTAPGRTPADNRPLCPWETPAHDAWYAPVDHSEDAYQAYVTHLRENPDIRQAGQVVLITGPEGCGKTAWTHRAASWTKNFLQGQPAPLTVHIVDLTKDGRAGDDMATRIRHVIGRLLDELDLLGVLNARELEGLERRREDPAIFCPYLSGIVRGHDLGLLVLLPPSELAEEVHQYLRLVQRRVLFFCESSYDNVAQAAVSLSVAGAKPLAHFAVDVLDESDGWEFVSHRLALANANGLAVPAIDESTIQQFMRTRIKGRGRTTIRELQITCEHVLDTAIRASRNQVSYSDFTEYYVAKAML</sequence>
<name>A0ABS2V3N2_9ACTN</name>
<organism evidence="1 2">
    <name type="scientific">Streptomyces zhihengii</name>
    <dbReference type="NCBI Taxonomy" id="1818004"/>
    <lineage>
        <taxon>Bacteria</taxon>
        <taxon>Bacillati</taxon>
        <taxon>Actinomycetota</taxon>
        <taxon>Actinomycetes</taxon>
        <taxon>Kitasatosporales</taxon>
        <taxon>Streptomycetaceae</taxon>
        <taxon>Streptomyces</taxon>
    </lineage>
</organism>
<gene>
    <name evidence="1" type="ORF">JE024_37730</name>
</gene>
<dbReference type="EMBL" id="JAFEJA010000002">
    <property type="protein sequence ID" value="MBM9624308.1"/>
    <property type="molecule type" value="Genomic_DNA"/>
</dbReference>
<accession>A0ABS2V3N2</accession>
<reference evidence="1 2" key="1">
    <citation type="journal article" date="2016" name="Arch. Microbiol.">
        <title>Streptomyces zhihengii sp. nov., isolated from rhizospheric soil of Psammosilene tunicoides.</title>
        <authorList>
            <person name="Huang M.J."/>
            <person name="Fei J.J."/>
            <person name="Salam N."/>
            <person name="Kim C.J."/>
            <person name="Hozzein W.N."/>
            <person name="Xiao M."/>
            <person name="Huang H.Q."/>
            <person name="Li W.J."/>
        </authorList>
    </citation>
    <scope>NUCLEOTIDE SEQUENCE [LARGE SCALE GENOMIC DNA]</scope>
    <source>
        <strain evidence="1 2">YIM T102</strain>
    </source>
</reference>
<dbReference type="Proteomes" id="UP000664109">
    <property type="component" value="Unassembled WGS sequence"/>
</dbReference>
<comment type="caution">
    <text evidence="1">The sequence shown here is derived from an EMBL/GenBank/DDBJ whole genome shotgun (WGS) entry which is preliminary data.</text>
</comment>
<dbReference type="SUPFAM" id="SSF52540">
    <property type="entry name" value="P-loop containing nucleoside triphosphate hydrolases"/>
    <property type="match status" value="1"/>
</dbReference>
<dbReference type="InterPro" id="IPR027417">
    <property type="entry name" value="P-loop_NTPase"/>
</dbReference>